<protein>
    <submittedName>
        <fullName evidence="1">Uncharacterized protein</fullName>
    </submittedName>
</protein>
<organism evidence="1 2">
    <name type="scientific">Tothia fuscella</name>
    <dbReference type="NCBI Taxonomy" id="1048955"/>
    <lineage>
        <taxon>Eukaryota</taxon>
        <taxon>Fungi</taxon>
        <taxon>Dikarya</taxon>
        <taxon>Ascomycota</taxon>
        <taxon>Pezizomycotina</taxon>
        <taxon>Dothideomycetes</taxon>
        <taxon>Pleosporomycetidae</taxon>
        <taxon>Venturiales</taxon>
        <taxon>Cylindrosympodiaceae</taxon>
        <taxon>Tothia</taxon>
    </lineage>
</organism>
<reference evidence="1" key="1">
    <citation type="journal article" date="2020" name="Stud. Mycol.">
        <title>101 Dothideomycetes genomes: a test case for predicting lifestyles and emergence of pathogens.</title>
        <authorList>
            <person name="Haridas S."/>
            <person name="Albert R."/>
            <person name="Binder M."/>
            <person name="Bloem J."/>
            <person name="Labutti K."/>
            <person name="Salamov A."/>
            <person name="Andreopoulos B."/>
            <person name="Baker S."/>
            <person name="Barry K."/>
            <person name="Bills G."/>
            <person name="Bluhm B."/>
            <person name="Cannon C."/>
            <person name="Castanera R."/>
            <person name="Culley D."/>
            <person name="Daum C."/>
            <person name="Ezra D."/>
            <person name="Gonzalez J."/>
            <person name="Henrissat B."/>
            <person name="Kuo A."/>
            <person name="Liang C."/>
            <person name="Lipzen A."/>
            <person name="Lutzoni F."/>
            <person name="Magnuson J."/>
            <person name="Mondo S."/>
            <person name="Nolan M."/>
            <person name="Ohm R."/>
            <person name="Pangilinan J."/>
            <person name="Park H.-J."/>
            <person name="Ramirez L."/>
            <person name="Alfaro M."/>
            <person name="Sun H."/>
            <person name="Tritt A."/>
            <person name="Yoshinaga Y."/>
            <person name="Zwiers L.-H."/>
            <person name="Turgeon B."/>
            <person name="Goodwin S."/>
            <person name="Spatafora J."/>
            <person name="Crous P."/>
            <person name="Grigoriev I."/>
        </authorList>
    </citation>
    <scope>NUCLEOTIDE SEQUENCE</scope>
    <source>
        <strain evidence="1">CBS 130266</strain>
    </source>
</reference>
<comment type="caution">
    <text evidence="1">The sequence shown here is derived from an EMBL/GenBank/DDBJ whole genome shotgun (WGS) entry which is preliminary data.</text>
</comment>
<dbReference type="Proteomes" id="UP000800235">
    <property type="component" value="Unassembled WGS sequence"/>
</dbReference>
<dbReference type="EMBL" id="MU007062">
    <property type="protein sequence ID" value="KAF2427193.1"/>
    <property type="molecule type" value="Genomic_DNA"/>
</dbReference>
<keyword evidence="2" id="KW-1185">Reference proteome</keyword>
<gene>
    <name evidence="1" type="ORF">EJ08DRAFT_651631</name>
</gene>
<name>A0A9P4NLE8_9PEZI</name>
<dbReference type="AlphaFoldDB" id="A0A9P4NLE8"/>
<evidence type="ECO:0000313" key="2">
    <source>
        <dbReference type="Proteomes" id="UP000800235"/>
    </source>
</evidence>
<proteinExistence type="predicted"/>
<sequence>MIFVWGFGHVLSARKSISTYIGEELNRYRLSTPTALFTNAIPSDARLVEYAHFVHPSNWSLVFFEDKDEQPCSPACWVPFSLSGFVDEQSALFFGGSKKAIFGRDPASVKYRAAWKRIFECLSRSGCRPIQLVKRRQSSFSGTCEGEHKRRRKNERKISTDEEARNFVVTESTTPPGSPLTRQPFHPRVEGTSDVALAEKVGRKSINVTSGRLPAIGDECQISECDCGRCREAVDTMFPYCHKVQTEQHIEERMALGTGAT</sequence>
<accession>A0A9P4NLE8</accession>
<evidence type="ECO:0000313" key="1">
    <source>
        <dbReference type="EMBL" id="KAF2427193.1"/>
    </source>
</evidence>